<sequence>MNSYVIVDAVYSVVYLLCLATVLYVFTRPLFTSKWARVFVAASYVVTMLILQHVTWELSNFTAYFIGSCVSLVVMLIVERGNAAAKWLYASFFFAIRWLLPSIVSTVERYTVYDWLVQTTSAFYLALVWTIEYAILTAVFCTIGYTLNRFLTRISISWRSAVILCIPAVVSSISFFLVKVLQQQELSLTVEGMLALYYVALLCIMLVFVRLYVQQEQAKYALAQQATLHAQMQHVEQMERAYAEMATFKHDLHNHFNVIEQLIEKQHVADARSYMNELQQAVQLPELLTGHAVTDVILQEKMQRAKQLGIELYADFYVPKRLHIELFDLSVVLNNLLDNAIEATQHCEEKTIALSCTRQHDVFVVHVKNPLTAPLLLQNGLPRSTKGSGIGLLNVQATLEKYGGHVQFHEEDGFVTVSAPFIARNEPFVT</sequence>
<dbReference type="GO" id="GO:0042802">
    <property type="term" value="F:identical protein binding"/>
    <property type="evidence" value="ECO:0007669"/>
    <property type="project" value="TreeGrafter"/>
</dbReference>
<dbReference type="Gene3D" id="3.30.565.10">
    <property type="entry name" value="Histidine kinase-like ATPase, C-terminal domain"/>
    <property type="match status" value="1"/>
</dbReference>
<keyword evidence="1" id="KW-1133">Transmembrane helix</keyword>
<protein>
    <recommendedName>
        <fullName evidence="2">Sensor histidine kinase NatK-like C-terminal domain-containing protein</fullName>
    </recommendedName>
</protein>
<feature type="transmembrane region" description="Helical" evidence="1">
    <location>
        <begin position="124"/>
        <end position="148"/>
    </location>
</feature>
<feature type="transmembrane region" description="Helical" evidence="1">
    <location>
        <begin position="160"/>
        <end position="182"/>
    </location>
</feature>
<accession>A0A1C0YU73</accession>
<dbReference type="PANTHER" id="PTHR40448:SF1">
    <property type="entry name" value="TWO-COMPONENT SENSOR HISTIDINE KINASE"/>
    <property type="match status" value="1"/>
</dbReference>
<dbReference type="InterPro" id="IPR036890">
    <property type="entry name" value="HATPase_C_sf"/>
</dbReference>
<dbReference type="AlphaFoldDB" id="A0A1C0YU73"/>
<evidence type="ECO:0000313" key="3">
    <source>
        <dbReference type="EMBL" id="OCS90703.1"/>
    </source>
</evidence>
<dbReference type="OrthoDB" id="3173688at2"/>
<dbReference type="EMBL" id="MATO01000034">
    <property type="protein sequence ID" value="OCS90703.1"/>
    <property type="molecule type" value="Genomic_DNA"/>
</dbReference>
<feature type="transmembrane region" description="Helical" evidence="1">
    <location>
        <begin position="61"/>
        <end position="78"/>
    </location>
</feature>
<feature type="transmembrane region" description="Helical" evidence="1">
    <location>
        <begin position="87"/>
        <end position="104"/>
    </location>
</feature>
<evidence type="ECO:0000256" key="1">
    <source>
        <dbReference type="SAM" id="Phobius"/>
    </source>
</evidence>
<feature type="domain" description="Sensor histidine kinase NatK-like C-terminal" evidence="2">
    <location>
        <begin position="325"/>
        <end position="418"/>
    </location>
</feature>
<organism evidence="3 4">
    <name type="scientific">Caryophanon latum</name>
    <dbReference type="NCBI Taxonomy" id="33977"/>
    <lineage>
        <taxon>Bacteria</taxon>
        <taxon>Bacillati</taxon>
        <taxon>Bacillota</taxon>
        <taxon>Bacilli</taxon>
        <taxon>Bacillales</taxon>
        <taxon>Caryophanaceae</taxon>
        <taxon>Caryophanon</taxon>
    </lineage>
</organism>
<dbReference type="RefSeq" id="WP_066464046.1">
    <property type="nucleotide sequence ID" value="NZ_MATO01000034.1"/>
</dbReference>
<keyword evidence="4" id="KW-1185">Reference proteome</keyword>
<evidence type="ECO:0000313" key="4">
    <source>
        <dbReference type="Proteomes" id="UP000093482"/>
    </source>
</evidence>
<gene>
    <name evidence="3" type="ORF">A6K76_01230</name>
</gene>
<dbReference type="InterPro" id="IPR032834">
    <property type="entry name" value="NatK-like_C"/>
</dbReference>
<proteinExistence type="predicted"/>
<dbReference type="Proteomes" id="UP000093482">
    <property type="component" value="Unassembled WGS sequence"/>
</dbReference>
<feature type="transmembrane region" description="Helical" evidence="1">
    <location>
        <begin position="194"/>
        <end position="213"/>
    </location>
</feature>
<comment type="caution">
    <text evidence="3">The sequence shown here is derived from an EMBL/GenBank/DDBJ whole genome shotgun (WGS) entry which is preliminary data.</text>
</comment>
<keyword evidence="1" id="KW-0472">Membrane</keyword>
<dbReference type="SUPFAM" id="SSF55874">
    <property type="entry name" value="ATPase domain of HSP90 chaperone/DNA topoisomerase II/histidine kinase"/>
    <property type="match status" value="1"/>
</dbReference>
<keyword evidence="1" id="KW-0812">Transmembrane</keyword>
<reference evidence="3 4" key="1">
    <citation type="submission" date="2016-07" db="EMBL/GenBank/DDBJ databases">
        <title>Caryophanon latum genome sequencing.</title>
        <authorList>
            <person name="Verma A."/>
            <person name="Pal Y."/>
            <person name="Krishnamurthi S."/>
        </authorList>
    </citation>
    <scope>NUCLEOTIDE SEQUENCE [LARGE SCALE GENOMIC DNA]</scope>
    <source>
        <strain evidence="3 4">DSM 14151</strain>
    </source>
</reference>
<feature type="transmembrane region" description="Helical" evidence="1">
    <location>
        <begin position="6"/>
        <end position="26"/>
    </location>
</feature>
<feature type="transmembrane region" description="Helical" evidence="1">
    <location>
        <begin position="38"/>
        <end position="55"/>
    </location>
</feature>
<dbReference type="CDD" id="cd16935">
    <property type="entry name" value="HATPase_AgrC-ComD-like"/>
    <property type="match status" value="1"/>
</dbReference>
<name>A0A1C0YU73_9BACL</name>
<evidence type="ECO:0000259" key="2">
    <source>
        <dbReference type="Pfam" id="PF14501"/>
    </source>
</evidence>
<dbReference type="Pfam" id="PF14501">
    <property type="entry name" value="HATPase_c_5"/>
    <property type="match status" value="1"/>
</dbReference>
<dbReference type="PANTHER" id="PTHR40448">
    <property type="entry name" value="TWO-COMPONENT SENSOR HISTIDINE KINASE"/>
    <property type="match status" value="1"/>
</dbReference>